<sequence>MPIYDFSTFNHELDLLEIRLYELYDYITLFLNVESNMTFSGKAKPLHLQENWSRFARYHKKMRRIEVNLEPVNKPMDVWNNEQRMRDEGIRLGLLNSAKYNSSEFYCSYLYGMLFDIFNPNSQVIKAYVPDIKKVPCST</sequence>
<comment type="caution">
    <text evidence="1">The sequence shown here is derived from an EMBL/GenBank/DDBJ whole genome shotgun (WGS) entry which is preliminary data.</text>
</comment>
<dbReference type="InterPro" id="IPR006813">
    <property type="entry name" value="Glyco_trans_17"/>
</dbReference>
<dbReference type="GO" id="GO:0006044">
    <property type="term" value="P:N-acetylglucosamine metabolic process"/>
    <property type="evidence" value="ECO:0007669"/>
    <property type="project" value="TreeGrafter"/>
</dbReference>
<dbReference type="Proteomes" id="UP000663842">
    <property type="component" value="Unassembled WGS sequence"/>
</dbReference>
<accession>A0A820CSV8</accession>
<evidence type="ECO:0000313" key="2">
    <source>
        <dbReference type="Proteomes" id="UP000663842"/>
    </source>
</evidence>
<organism evidence="1 2">
    <name type="scientific">Rotaria magnacalcarata</name>
    <dbReference type="NCBI Taxonomy" id="392030"/>
    <lineage>
        <taxon>Eukaryota</taxon>
        <taxon>Metazoa</taxon>
        <taxon>Spiralia</taxon>
        <taxon>Gnathifera</taxon>
        <taxon>Rotifera</taxon>
        <taxon>Eurotatoria</taxon>
        <taxon>Bdelloidea</taxon>
        <taxon>Philodinida</taxon>
        <taxon>Philodinidae</taxon>
        <taxon>Rotaria</taxon>
    </lineage>
</organism>
<dbReference type="AlphaFoldDB" id="A0A820CSV8"/>
<gene>
    <name evidence="1" type="ORF">UXM345_LOCUS29183</name>
</gene>
<dbReference type="GO" id="GO:0016020">
    <property type="term" value="C:membrane"/>
    <property type="evidence" value="ECO:0007669"/>
    <property type="project" value="InterPro"/>
</dbReference>
<proteinExistence type="predicted"/>
<dbReference type="PANTHER" id="PTHR12224">
    <property type="entry name" value="BETA-1,4-MANNOSYL-GLYCOPROTEIN BETA-1,4-N-ACETYLGLUCOSAMINYL-TRANSFERASE"/>
    <property type="match status" value="1"/>
</dbReference>
<evidence type="ECO:0000313" key="1">
    <source>
        <dbReference type="EMBL" id="CAF4222529.1"/>
    </source>
</evidence>
<reference evidence="1" key="1">
    <citation type="submission" date="2021-02" db="EMBL/GenBank/DDBJ databases">
        <authorList>
            <person name="Nowell W R."/>
        </authorList>
    </citation>
    <scope>NUCLEOTIDE SEQUENCE</scope>
</reference>
<dbReference type="PANTHER" id="PTHR12224:SF0">
    <property type="entry name" value="BETA-1,4-MANNOSYL-GLYCOPROTEIN 4-BETA-N-ACETYLGLUCOSAMINYLTRANSFERASE"/>
    <property type="match status" value="1"/>
</dbReference>
<dbReference type="EMBL" id="CAJOBF010007059">
    <property type="protein sequence ID" value="CAF4222529.1"/>
    <property type="molecule type" value="Genomic_DNA"/>
</dbReference>
<protein>
    <submittedName>
        <fullName evidence="1">Uncharacterized protein</fullName>
    </submittedName>
</protein>
<dbReference type="GO" id="GO:0003830">
    <property type="term" value="F:beta-1,4-mannosylglycoprotein 4-beta-N-acetylglucosaminyltransferase activity"/>
    <property type="evidence" value="ECO:0007669"/>
    <property type="project" value="InterPro"/>
</dbReference>
<dbReference type="Pfam" id="PF04724">
    <property type="entry name" value="Glyco_transf_17"/>
    <property type="match status" value="1"/>
</dbReference>
<name>A0A820CSV8_9BILA</name>